<dbReference type="InterPro" id="IPR036249">
    <property type="entry name" value="Thioredoxin-like_sf"/>
</dbReference>
<dbReference type="PROSITE" id="PS00194">
    <property type="entry name" value="THIOREDOXIN_1"/>
    <property type="match status" value="1"/>
</dbReference>
<dbReference type="SUPFAM" id="SSF52833">
    <property type="entry name" value="Thioredoxin-like"/>
    <property type="match status" value="1"/>
</dbReference>
<dbReference type="InterPro" id="IPR017937">
    <property type="entry name" value="Thioredoxin_CS"/>
</dbReference>
<protein>
    <recommendedName>
        <fullName evidence="1">Thioredoxin domain-containing protein</fullName>
    </recommendedName>
</protein>
<name>J9E890_WUCBA</name>
<dbReference type="GO" id="GO:0006457">
    <property type="term" value="P:protein folding"/>
    <property type="evidence" value="ECO:0007669"/>
    <property type="project" value="TreeGrafter"/>
</dbReference>
<dbReference type="GO" id="GO:0000139">
    <property type="term" value="C:Golgi membrane"/>
    <property type="evidence" value="ECO:0007669"/>
    <property type="project" value="TreeGrafter"/>
</dbReference>
<feature type="domain" description="Thioredoxin" evidence="1">
    <location>
        <begin position="3"/>
        <end position="100"/>
    </location>
</feature>
<dbReference type="GO" id="GO:0016971">
    <property type="term" value="F:flavin-dependent sulfhydryl oxidase activity"/>
    <property type="evidence" value="ECO:0007669"/>
    <property type="project" value="InterPro"/>
</dbReference>
<dbReference type="Proteomes" id="UP000004810">
    <property type="component" value="Unassembled WGS sequence"/>
</dbReference>
<comment type="caution">
    <text evidence="2">The sequence shown here is derived from an EMBL/GenBank/DDBJ whole genome shotgun (WGS) entry which is preliminary data.</text>
</comment>
<feature type="non-terminal residue" evidence="2">
    <location>
        <position position="100"/>
    </location>
</feature>
<gene>
    <name evidence="2" type="ORF">WUBG_17547</name>
</gene>
<evidence type="ECO:0000313" key="3">
    <source>
        <dbReference type="Proteomes" id="UP000004810"/>
    </source>
</evidence>
<dbReference type="GO" id="GO:0003756">
    <property type="term" value="F:protein disulfide isomerase activity"/>
    <property type="evidence" value="ECO:0007669"/>
    <property type="project" value="TreeGrafter"/>
</dbReference>
<dbReference type="GO" id="GO:0005615">
    <property type="term" value="C:extracellular space"/>
    <property type="evidence" value="ECO:0007669"/>
    <property type="project" value="TreeGrafter"/>
</dbReference>
<dbReference type="AlphaFoldDB" id="J9E890"/>
<dbReference type="InterPro" id="IPR039798">
    <property type="entry name" value="Sulfhydryl_oxidase"/>
</dbReference>
<evidence type="ECO:0000313" key="2">
    <source>
        <dbReference type="EMBL" id="EJW71549.1"/>
    </source>
</evidence>
<evidence type="ECO:0000259" key="1">
    <source>
        <dbReference type="PROSITE" id="PS51352"/>
    </source>
</evidence>
<dbReference type="EMBL" id="ADBV01018286">
    <property type="protein sequence ID" value="EJW71549.1"/>
    <property type="molecule type" value="Genomic_DNA"/>
</dbReference>
<dbReference type="PANTHER" id="PTHR22897:SF20">
    <property type="entry name" value="SULFHYDRYL OXIDASE"/>
    <property type="match status" value="1"/>
</dbReference>
<reference evidence="3" key="1">
    <citation type="submission" date="2012-08" db="EMBL/GenBank/DDBJ databases">
        <title>The Genome Sequence of Wuchereria bancrofti.</title>
        <authorList>
            <person name="Nutman T.B."/>
            <person name="Fink D.L."/>
            <person name="Russ C."/>
            <person name="Young S."/>
            <person name="Zeng Q."/>
            <person name="Koehrsen M."/>
            <person name="Alvarado L."/>
            <person name="Berlin A."/>
            <person name="Chapman S.B."/>
            <person name="Chen Z."/>
            <person name="Freedman E."/>
            <person name="Gellesch M."/>
            <person name="Goldberg J."/>
            <person name="Griggs A."/>
            <person name="Gujja S."/>
            <person name="Heilman E.R."/>
            <person name="Heiman D."/>
            <person name="Hepburn T."/>
            <person name="Howarth C."/>
            <person name="Jen D."/>
            <person name="Larson L."/>
            <person name="Lewis B."/>
            <person name="Mehta T."/>
            <person name="Park D."/>
            <person name="Pearson M."/>
            <person name="Roberts A."/>
            <person name="Saif S."/>
            <person name="Shea T."/>
            <person name="Shenoy N."/>
            <person name="Sisk P."/>
            <person name="Stolte C."/>
            <person name="Sykes S."/>
            <person name="Walk T."/>
            <person name="White J."/>
            <person name="Yandava C."/>
            <person name="Haas B."/>
            <person name="Henn M.R."/>
            <person name="Nusbaum C."/>
            <person name="Birren B."/>
        </authorList>
    </citation>
    <scope>NUCLEOTIDE SEQUENCE [LARGE SCALE GENOMIC DNA]</scope>
    <source>
        <strain evidence="3">NA</strain>
    </source>
</reference>
<proteinExistence type="predicted"/>
<accession>J9E890</accession>
<dbReference type="PROSITE" id="PS51352">
    <property type="entry name" value="THIOREDOXIN_2"/>
    <property type="match status" value="1"/>
</dbReference>
<dbReference type="PANTHER" id="PTHR22897">
    <property type="entry name" value="QUIESCIN Q6-RELATED SULFHYDRYL OXIDASE"/>
    <property type="match status" value="1"/>
</dbReference>
<sequence>MNYIPMGTNPTLYQPGYDPVMQLDAATFYDTVFMQDHSFVVEFYADWCGHCRAFAPFYLEFASSIRSWENVVTVAAINCADIVNQKICSDEGIIGYPMIL</sequence>
<dbReference type="Gene3D" id="3.40.30.10">
    <property type="entry name" value="Glutaredoxin"/>
    <property type="match status" value="1"/>
</dbReference>
<dbReference type="InterPro" id="IPR013766">
    <property type="entry name" value="Thioredoxin_domain"/>
</dbReference>
<organism evidence="2 3">
    <name type="scientific">Wuchereria bancrofti</name>
    <dbReference type="NCBI Taxonomy" id="6293"/>
    <lineage>
        <taxon>Eukaryota</taxon>
        <taxon>Metazoa</taxon>
        <taxon>Ecdysozoa</taxon>
        <taxon>Nematoda</taxon>
        <taxon>Chromadorea</taxon>
        <taxon>Rhabditida</taxon>
        <taxon>Spirurina</taxon>
        <taxon>Spiruromorpha</taxon>
        <taxon>Filarioidea</taxon>
        <taxon>Onchocercidae</taxon>
        <taxon>Wuchereria</taxon>
    </lineage>
</organism>
<dbReference type="Pfam" id="PF00085">
    <property type="entry name" value="Thioredoxin"/>
    <property type="match status" value="1"/>
</dbReference>